<dbReference type="InterPro" id="IPR052433">
    <property type="entry name" value="X-Pro_dipept-like"/>
</dbReference>
<accession>A0ABY1NHK0</accession>
<evidence type="ECO:0000256" key="4">
    <source>
        <dbReference type="ARBA" id="ARBA00012574"/>
    </source>
</evidence>
<sequence length="535" mass="60743">MIPMKKILWTLFLIAYSFTAFSQSYFDDGLSSEWHSQRREELRKLMPASSVAVFFNNPVKNRTNDVDFIYHPNTDFFYLTGFREPNAVLVVFSEKREVNGKLVDELIFVQNRDPRAEMWNGKRMGIEGMKNELGFEEALLNTDFGTKSGINLQDFDKILTFSLSEEIEESSANQPLNQMIDEFKTATAYPDKLNEISAQVYKMIKTSDLETSDRVIQMLKRYERQYPEMMQDPLINSFMNAESPEKRMLVKDEMPDQKLDITSLASMMSVLREVKTPEEIALLKKAVMISAVGQIEVMKAAKVGMTEREIQGVHEFIYKRYGAEELGYPSIVGGGNNGCILHYIENDKRDLNDRLLLMDLGAEWRGYTADVTRTIPINGKFNAEEKAIYELVYLAQEAGIAISKPGVTFQEIDAAGRQIINDGLANLGIIKKGESHMYFPHGTSHHIGLDVHDRGTRDPLKEGNVFTIEPGIYIPEGSDCDPKWWGIGVRIEDDILITKDGAVNLSEAAPRTIAAIEEMMRLPSVLEEWVLPEID</sequence>
<evidence type="ECO:0000256" key="2">
    <source>
        <dbReference type="ARBA" id="ARBA00001936"/>
    </source>
</evidence>
<reference evidence="13 14" key="1">
    <citation type="submission" date="2017-05" db="EMBL/GenBank/DDBJ databases">
        <authorList>
            <person name="Varghese N."/>
            <person name="Submissions S."/>
        </authorList>
    </citation>
    <scope>NUCLEOTIDE SEQUENCE [LARGE SCALE GENOMIC DNA]</scope>
    <source>
        <strain evidence="13 14">DSM 15360</strain>
    </source>
</reference>
<dbReference type="Pfam" id="PF05195">
    <property type="entry name" value="AMP_N"/>
    <property type="match status" value="1"/>
</dbReference>
<dbReference type="SUPFAM" id="SSF55920">
    <property type="entry name" value="Creatinase/aminopeptidase"/>
    <property type="match status" value="1"/>
</dbReference>
<organism evidence="13 14">
    <name type="scientific">Algoriphagus winogradskyi</name>
    <dbReference type="NCBI Taxonomy" id="237017"/>
    <lineage>
        <taxon>Bacteria</taxon>
        <taxon>Pseudomonadati</taxon>
        <taxon>Bacteroidota</taxon>
        <taxon>Cytophagia</taxon>
        <taxon>Cytophagales</taxon>
        <taxon>Cyclobacteriaceae</taxon>
        <taxon>Algoriphagus</taxon>
    </lineage>
</organism>
<keyword evidence="11" id="KW-0732">Signal</keyword>
<evidence type="ECO:0000256" key="1">
    <source>
        <dbReference type="ARBA" id="ARBA00001424"/>
    </source>
</evidence>
<evidence type="ECO:0000256" key="5">
    <source>
        <dbReference type="ARBA" id="ARBA00022670"/>
    </source>
</evidence>
<comment type="catalytic activity">
    <reaction evidence="1">
        <text>Release of any N-terminal amino acid, including proline, that is linked to proline, even from a dipeptide or tripeptide.</text>
        <dbReference type="EC" id="3.4.11.9"/>
    </reaction>
</comment>
<keyword evidence="5" id="KW-0645">Protease</keyword>
<dbReference type="InterPro" id="IPR000994">
    <property type="entry name" value="Pept_M24"/>
</dbReference>
<dbReference type="EMBL" id="FXUA01000001">
    <property type="protein sequence ID" value="SMP09289.1"/>
    <property type="molecule type" value="Genomic_DNA"/>
</dbReference>
<keyword evidence="13" id="KW-0031">Aminopeptidase</keyword>
<protein>
    <recommendedName>
        <fullName evidence="4">Xaa-Pro aminopeptidase</fullName>
        <ecNumber evidence="4">3.4.11.9</ecNumber>
    </recommendedName>
</protein>
<dbReference type="GO" id="GO:0004177">
    <property type="term" value="F:aminopeptidase activity"/>
    <property type="evidence" value="ECO:0007669"/>
    <property type="project" value="UniProtKB-KW"/>
</dbReference>
<comment type="cofactor">
    <cofactor evidence="2">
        <name>Mn(2+)</name>
        <dbReference type="ChEBI" id="CHEBI:29035"/>
    </cofactor>
</comment>
<keyword evidence="9" id="KW-0464">Manganese</keyword>
<dbReference type="Proteomes" id="UP001157915">
    <property type="component" value="Unassembled WGS sequence"/>
</dbReference>
<evidence type="ECO:0000256" key="7">
    <source>
        <dbReference type="ARBA" id="ARBA00022801"/>
    </source>
</evidence>
<feature type="signal peptide" evidence="11">
    <location>
        <begin position="1"/>
        <end position="22"/>
    </location>
</feature>
<keyword evidence="7" id="KW-0378">Hydrolase</keyword>
<gene>
    <name evidence="13" type="ORF">SAMN06265367_101833</name>
</gene>
<dbReference type="InterPro" id="IPR007865">
    <property type="entry name" value="Aminopep_P_N"/>
</dbReference>
<evidence type="ECO:0000256" key="11">
    <source>
        <dbReference type="SAM" id="SignalP"/>
    </source>
</evidence>
<comment type="similarity">
    <text evidence="3 10">Belongs to the peptidase M24B family.</text>
</comment>
<name>A0ABY1NHK0_9BACT</name>
<dbReference type="Gene3D" id="3.40.350.10">
    <property type="entry name" value="Creatinase/prolidase N-terminal domain"/>
    <property type="match status" value="1"/>
</dbReference>
<proteinExistence type="inferred from homology"/>
<feature type="chain" id="PRO_5046839027" description="Xaa-Pro aminopeptidase" evidence="11">
    <location>
        <begin position="23"/>
        <end position="535"/>
    </location>
</feature>
<evidence type="ECO:0000313" key="13">
    <source>
        <dbReference type="EMBL" id="SMP09289.1"/>
    </source>
</evidence>
<feature type="domain" description="Aminopeptidase P N-terminal" evidence="12">
    <location>
        <begin position="30"/>
        <end position="168"/>
    </location>
</feature>
<evidence type="ECO:0000259" key="12">
    <source>
        <dbReference type="SMART" id="SM01011"/>
    </source>
</evidence>
<dbReference type="PANTHER" id="PTHR43226:SF4">
    <property type="entry name" value="XAA-PRO AMINOPEPTIDASE 3"/>
    <property type="match status" value="1"/>
</dbReference>
<dbReference type="InterPro" id="IPR029149">
    <property type="entry name" value="Creatin/AminoP/Spt16_N"/>
</dbReference>
<dbReference type="CDD" id="cd01087">
    <property type="entry name" value="Prolidase"/>
    <property type="match status" value="1"/>
</dbReference>
<comment type="caution">
    <text evidence="13">The sequence shown here is derived from an EMBL/GenBank/DDBJ whole genome shotgun (WGS) entry which is preliminary data.</text>
</comment>
<dbReference type="InterPro" id="IPR001131">
    <property type="entry name" value="Peptidase_M24B_aminopep-P_CS"/>
</dbReference>
<evidence type="ECO:0000256" key="9">
    <source>
        <dbReference type="ARBA" id="ARBA00023211"/>
    </source>
</evidence>
<evidence type="ECO:0000313" key="14">
    <source>
        <dbReference type="Proteomes" id="UP001157915"/>
    </source>
</evidence>
<evidence type="ECO:0000256" key="10">
    <source>
        <dbReference type="RuleBase" id="RU000590"/>
    </source>
</evidence>
<keyword evidence="6 10" id="KW-0479">Metal-binding</keyword>
<dbReference type="EC" id="3.4.11.9" evidence="4"/>
<evidence type="ECO:0000256" key="3">
    <source>
        <dbReference type="ARBA" id="ARBA00008766"/>
    </source>
</evidence>
<dbReference type="SUPFAM" id="SSF53092">
    <property type="entry name" value="Creatinase/prolidase N-terminal domain"/>
    <property type="match status" value="1"/>
</dbReference>
<dbReference type="PROSITE" id="PS00491">
    <property type="entry name" value="PROLINE_PEPTIDASE"/>
    <property type="match status" value="1"/>
</dbReference>
<dbReference type="PANTHER" id="PTHR43226">
    <property type="entry name" value="XAA-PRO AMINOPEPTIDASE 3"/>
    <property type="match status" value="1"/>
</dbReference>
<evidence type="ECO:0000256" key="6">
    <source>
        <dbReference type="ARBA" id="ARBA00022723"/>
    </source>
</evidence>
<evidence type="ECO:0000256" key="8">
    <source>
        <dbReference type="ARBA" id="ARBA00023049"/>
    </source>
</evidence>
<dbReference type="Gene3D" id="3.90.230.10">
    <property type="entry name" value="Creatinase/methionine aminopeptidase superfamily"/>
    <property type="match status" value="1"/>
</dbReference>
<dbReference type="SMART" id="SM01011">
    <property type="entry name" value="AMP_N"/>
    <property type="match status" value="1"/>
</dbReference>
<keyword evidence="14" id="KW-1185">Reference proteome</keyword>
<dbReference type="InterPro" id="IPR036005">
    <property type="entry name" value="Creatinase/aminopeptidase-like"/>
</dbReference>
<keyword evidence="8" id="KW-0482">Metalloprotease</keyword>
<dbReference type="Pfam" id="PF00557">
    <property type="entry name" value="Peptidase_M24"/>
    <property type="match status" value="1"/>
</dbReference>